<reference evidence="3 4" key="1">
    <citation type="submission" date="2023-10" db="EMBL/GenBank/DDBJ databases">
        <title>Draft genome sequence of Xylaria bambusicola isolate GMP-LS, the root and basal stem rot pathogen of sugarcane in Indonesia.</title>
        <authorList>
            <person name="Selvaraj P."/>
            <person name="Muralishankar V."/>
            <person name="Muruganantham S."/>
            <person name="Sp S."/>
            <person name="Haryani S."/>
            <person name="Lau K.J.X."/>
            <person name="Naqvi N.I."/>
        </authorList>
    </citation>
    <scope>NUCLEOTIDE SEQUENCE [LARGE SCALE GENOMIC DNA]</scope>
    <source>
        <strain evidence="3">GMP-LS</strain>
    </source>
</reference>
<keyword evidence="4" id="KW-1185">Reference proteome</keyword>
<dbReference type="PRINTS" id="PR00081">
    <property type="entry name" value="GDHRDH"/>
</dbReference>
<dbReference type="PANTHER" id="PTHR36156">
    <property type="entry name" value="SLR2101 PROTEIN"/>
    <property type="match status" value="1"/>
</dbReference>
<keyword evidence="2" id="KW-0732">Signal</keyword>
<gene>
    <name evidence="3" type="ORF">RRF57_013117</name>
</gene>
<dbReference type="SUPFAM" id="SSF51182">
    <property type="entry name" value="RmlC-like cupins"/>
    <property type="match status" value="1"/>
</dbReference>
<proteinExistence type="predicted"/>
<dbReference type="Pfam" id="PF13561">
    <property type="entry name" value="adh_short_C2"/>
    <property type="match status" value="1"/>
</dbReference>
<dbReference type="PROSITE" id="PS00061">
    <property type="entry name" value="ADH_SHORT"/>
    <property type="match status" value="1"/>
</dbReference>
<dbReference type="PANTHER" id="PTHR36156:SF2">
    <property type="entry name" value="CUPIN TYPE-2 DOMAIN-CONTAINING PROTEIN"/>
    <property type="match status" value="1"/>
</dbReference>
<dbReference type="InterPro" id="IPR014710">
    <property type="entry name" value="RmlC-like_jellyroll"/>
</dbReference>
<dbReference type="Pfam" id="PF00106">
    <property type="entry name" value="adh_short"/>
    <property type="match status" value="1"/>
</dbReference>
<organism evidence="3 4">
    <name type="scientific">Xylaria bambusicola</name>
    <dbReference type="NCBI Taxonomy" id="326684"/>
    <lineage>
        <taxon>Eukaryota</taxon>
        <taxon>Fungi</taxon>
        <taxon>Dikarya</taxon>
        <taxon>Ascomycota</taxon>
        <taxon>Pezizomycotina</taxon>
        <taxon>Sordariomycetes</taxon>
        <taxon>Xylariomycetidae</taxon>
        <taxon>Xylariales</taxon>
        <taxon>Xylariaceae</taxon>
        <taxon>Xylaria</taxon>
    </lineage>
</organism>
<dbReference type="InterPro" id="IPR020904">
    <property type="entry name" value="Sc_DH/Rdtase_CS"/>
</dbReference>
<dbReference type="Gene3D" id="3.40.50.720">
    <property type="entry name" value="NAD(P)-binding Rossmann-like Domain"/>
    <property type="match status" value="1"/>
</dbReference>
<evidence type="ECO:0000313" key="4">
    <source>
        <dbReference type="Proteomes" id="UP001305414"/>
    </source>
</evidence>
<dbReference type="SUPFAM" id="SSF51735">
    <property type="entry name" value="NAD(P)-binding Rossmann-fold domains"/>
    <property type="match status" value="2"/>
</dbReference>
<dbReference type="AlphaFoldDB" id="A0AAN7UYY7"/>
<feature type="signal peptide" evidence="2">
    <location>
        <begin position="1"/>
        <end position="19"/>
    </location>
</feature>
<dbReference type="InterPro" id="IPR036291">
    <property type="entry name" value="NAD(P)-bd_dom_sf"/>
</dbReference>
<keyword evidence="1" id="KW-0521">NADP</keyword>
<dbReference type="InterPro" id="IPR011051">
    <property type="entry name" value="RmlC_Cupin_sf"/>
</dbReference>
<sequence length="546" mass="58698">MSILICLTSVGSLVNFAACPSPFFLCPKLATVSCVSSHYLNLSQTGRLCLSITLNPTTNMDITGYAFIAGGGKQESDARTLVQPGTNRGLTLHRSGIGRACALGLAKDGAAGVLVADLNVDAARAVAAECNAVTSSPNFVAKHVQLDVTQEASVQQAVDYMLKLFGRIDYCINCAGIGVETPRDISTADYSEFSRFLKIHVDGTFLLTRIMSATMRVQEPKLIGSKDSGRGSCRGSIVILGSGSSFVATPSMVQYTTAKHAVLGLTKNAGEPKPWFTLSCMLLASFREFYVKLTCGTTYVALDNAAHGIRVNCLCPSWADTPMVQRARDGGVDIDTYIKALVPLGRIATAEEVADTAIFFAGYVSSFPAPGLRRTVRHITGHNAEGKGIFLSTDDGDHHRIIGDKQAIGNIIYSTNQTPADLNDDVDLKYAKENEPGLHVHNGSVARMIDFGPNVLSPMHRAVSLDYGVVLEGEFKLILDSGEERIMRQGDVSVNRSSAHQWHNITGNGTMPGRMLFILLDCKPVVINGVALGQELNELQPYYEGR</sequence>
<dbReference type="CDD" id="cd02231">
    <property type="entry name" value="cupin_BLL6423-like"/>
    <property type="match status" value="1"/>
</dbReference>
<dbReference type="EMBL" id="JAWHQM010000114">
    <property type="protein sequence ID" value="KAK5637404.1"/>
    <property type="molecule type" value="Genomic_DNA"/>
</dbReference>
<accession>A0AAN7UYY7</accession>
<evidence type="ECO:0000256" key="1">
    <source>
        <dbReference type="ARBA" id="ARBA00022857"/>
    </source>
</evidence>
<evidence type="ECO:0008006" key="5">
    <source>
        <dbReference type="Google" id="ProtNLM"/>
    </source>
</evidence>
<feature type="chain" id="PRO_5042923207" description="Cupin 2 conserved barrel domain-containing protein" evidence="2">
    <location>
        <begin position="20"/>
        <end position="546"/>
    </location>
</feature>
<evidence type="ECO:0000313" key="3">
    <source>
        <dbReference type="EMBL" id="KAK5637404.1"/>
    </source>
</evidence>
<protein>
    <recommendedName>
        <fullName evidence="5">Cupin 2 conserved barrel domain-containing protein</fullName>
    </recommendedName>
</protein>
<dbReference type="CDD" id="cd05233">
    <property type="entry name" value="SDR_c"/>
    <property type="match status" value="1"/>
</dbReference>
<dbReference type="InterPro" id="IPR002347">
    <property type="entry name" value="SDR_fam"/>
</dbReference>
<evidence type="ECO:0000256" key="2">
    <source>
        <dbReference type="SAM" id="SignalP"/>
    </source>
</evidence>
<dbReference type="Gene3D" id="2.60.120.10">
    <property type="entry name" value="Jelly Rolls"/>
    <property type="match status" value="1"/>
</dbReference>
<dbReference type="InterPro" id="IPR047142">
    <property type="entry name" value="OryJ/VirC-like"/>
</dbReference>
<comment type="caution">
    <text evidence="3">The sequence shown here is derived from an EMBL/GenBank/DDBJ whole genome shotgun (WGS) entry which is preliminary data.</text>
</comment>
<dbReference type="Proteomes" id="UP001305414">
    <property type="component" value="Unassembled WGS sequence"/>
</dbReference>
<name>A0AAN7UYY7_9PEZI</name>